<sequence>MATVSVLARSALRGSKHELSYASPLLIQMRGDRPDRESLERHENKRRSGDFNDEEGKLGYDGRKRRSWGSSDDKGRLTHDNLHNEDLRVGGPYLCSIPTANIPVPKNHVKFRLTCLETDEGWELGQKILSIIDKYHLNQRGVSLRFSFFGRQSIIDPEPQPCLTLYIPAKRGTVDDTWLRCARELRGLLISNNLASCSVEIVDPMVFTPVNTYPVLQEDTVNRGIPDSRY</sequence>
<dbReference type="AlphaFoldDB" id="A0A1V6NX27"/>
<organism evidence="2 3">
    <name type="scientific">Penicillium polonicum</name>
    <dbReference type="NCBI Taxonomy" id="60169"/>
    <lineage>
        <taxon>Eukaryota</taxon>
        <taxon>Fungi</taxon>
        <taxon>Dikarya</taxon>
        <taxon>Ascomycota</taxon>
        <taxon>Pezizomycotina</taxon>
        <taxon>Eurotiomycetes</taxon>
        <taxon>Eurotiomycetidae</taxon>
        <taxon>Eurotiales</taxon>
        <taxon>Aspergillaceae</taxon>
        <taxon>Penicillium</taxon>
    </lineage>
</organism>
<dbReference type="EMBL" id="MDYM01000002">
    <property type="protein sequence ID" value="OQD69137.1"/>
    <property type="molecule type" value="Genomic_DNA"/>
</dbReference>
<evidence type="ECO:0000256" key="1">
    <source>
        <dbReference type="SAM" id="MobiDB-lite"/>
    </source>
</evidence>
<dbReference type="OrthoDB" id="5424209at2759"/>
<name>A0A1V6NX27_PENPO</name>
<keyword evidence="3" id="KW-1185">Reference proteome</keyword>
<accession>A0A1V6NX27</accession>
<feature type="compositionally biased region" description="Basic and acidic residues" evidence="1">
    <location>
        <begin position="30"/>
        <end position="62"/>
    </location>
</feature>
<evidence type="ECO:0000313" key="2">
    <source>
        <dbReference type="EMBL" id="OQD69137.1"/>
    </source>
</evidence>
<reference evidence="3" key="1">
    <citation type="journal article" date="2017" name="Nat. Microbiol.">
        <title>Global analysis of biosynthetic gene clusters reveals vast potential of secondary metabolite production in Penicillium species.</title>
        <authorList>
            <person name="Nielsen J.C."/>
            <person name="Grijseels S."/>
            <person name="Prigent S."/>
            <person name="Ji B."/>
            <person name="Dainat J."/>
            <person name="Nielsen K.F."/>
            <person name="Frisvad J.C."/>
            <person name="Workman M."/>
            <person name="Nielsen J."/>
        </authorList>
    </citation>
    <scope>NUCLEOTIDE SEQUENCE [LARGE SCALE GENOMIC DNA]</scope>
    <source>
        <strain evidence="3">IBT 4502</strain>
    </source>
</reference>
<evidence type="ECO:0000313" key="3">
    <source>
        <dbReference type="Proteomes" id="UP000191408"/>
    </source>
</evidence>
<protein>
    <submittedName>
        <fullName evidence="2">Uncharacterized protein</fullName>
    </submittedName>
</protein>
<proteinExistence type="predicted"/>
<feature type="compositionally biased region" description="Basic and acidic residues" evidence="1">
    <location>
        <begin position="71"/>
        <end position="82"/>
    </location>
</feature>
<dbReference type="Proteomes" id="UP000191408">
    <property type="component" value="Unassembled WGS sequence"/>
</dbReference>
<gene>
    <name evidence="2" type="ORF">PENPOL_c002G02037</name>
</gene>
<comment type="caution">
    <text evidence="2">The sequence shown here is derived from an EMBL/GenBank/DDBJ whole genome shotgun (WGS) entry which is preliminary data.</text>
</comment>
<feature type="region of interest" description="Disordered" evidence="1">
    <location>
        <begin position="30"/>
        <end position="82"/>
    </location>
</feature>
<dbReference type="STRING" id="60169.A0A1V6NX27"/>